<accession>A0ABD1Z0M8</accession>
<sequence length="98" mass="11036">MSQRSGREFWTMGMDGAGWMDELGHPWDTWSTFRFVYEEERSTLLGSVQGWTDRQVTTSSRSDVVTLALQSLTAWSPSVSPSYALWSSPAAFAWSSFA</sequence>
<proteinExistence type="predicted"/>
<dbReference type="EMBL" id="JBHFFA010000003">
    <property type="protein sequence ID" value="KAL2635152.1"/>
    <property type="molecule type" value="Genomic_DNA"/>
</dbReference>
<keyword evidence="2" id="KW-1185">Reference proteome</keyword>
<protein>
    <submittedName>
        <fullName evidence="1">Uncharacterized protein</fullName>
    </submittedName>
</protein>
<reference evidence="1 2" key="1">
    <citation type="submission" date="2024-09" db="EMBL/GenBank/DDBJ databases">
        <title>Chromosome-scale assembly of Riccia fluitans.</title>
        <authorList>
            <person name="Paukszto L."/>
            <person name="Sawicki J."/>
            <person name="Karawczyk K."/>
            <person name="Piernik-Szablinska J."/>
            <person name="Szczecinska M."/>
            <person name="Mazdziarz M."/>
        </authorList>
    </citation>
    <scope>NUCLEOTIDE SEQUENCE [LARGE SCALE GENOMIC DNA]</scope>
    <source>
        <strain evidence="1">Rf_01</strain>
        <tissue evidence="1">Aerial parts of the thallus</tissue>
    </source>
</reference>
<organism evidence="1 2">
    <name type="scientific">Riccia fluitans</name>
    <dbReference type="NCBI Taxonomy" id="41844"/>
    <lineage>
        <taxon>Eukaryota</taxon>
        <taxon>Viridiplantae</taxon>
        <taxon>Streptophyta</taxon>
        <taxon>Embryophyta</taxon>
        <taxon>Marchantiophyta</taxon>
        <taxon>Marchantiopsida</taxon>
        <taxon>Marchantiidae</taxon>
        <taxon>Marchantiales</taxon>
        <taxon>Ricciaceae</taxon>
        <taxon>Riccia</taxon>
    </lineage>
</organism>
<comment type="caution">
    <text evidence="1">The sequence shown here is derived from an EMBL/GenBank/DDBJ whole genome shotgun (WGS) entry which is preliminary data.</text>
</comment>
<evidence type="ECO:0000313" key="1">
    <source>
        <dbReference type="EMBL" id="KAL2635152.1"/>
    </source>
</evidence>
<evidence type="ECO:0000313" key="2">
    <source>
        <dbReference type="Proteomes" id="UP001605036"/>
    </source>
</evidence>
<dbReference type="Proteomes" id="UP001605036">
    <property type="component" value="Unassembled WGS sequence"/>
</dbReference>
<gene>
    <name evidence="1" type="ORF">R1flu_006631</name>
</gene>
<name>A0ABD1Z0M8_9MARC</name>
<dbReference type="AlphaFoldDB" id="A0ABD1Z0M8"/>